<proteinExistence type="inferred from homology"/>
<keyword evidence="4" id="KW-1185">Reference proteome</keyword>
<dbReference type="InterPro" id="IPR029052">
    <property type="entry name" value="Metallo-depent_PP-like"/>
</dbReference>
<comment type="similarity">
    <text evidence="1">Belongs to the CapA family.</text>
</comment>
<evidence type="ECO:0000259" key="2">
    <source>
        <dbReference type="SMART" id="SM00854"/>
    </source>
</evidence>
<dbReference type="Proteomes" id="UP001410795">
    <property type="component" value="Unassembled WGS sequence"/>
</dbReference>
<dbReference type="InterPro" id="IPR052169">
    <property type="entry name" value="CW_Biosynth-Accessory"/>
</dbReference>
<dbReference type="RefSeq" id="WP_221857114.1">
    <property type="nucleotide sequence ID" value="NZ_JAIJZW010000003.1"/>
</dbReference>
<feature type="domain" description="Capsule synthesis protein CapA" evidence="2">
    <location>
        <begin position="21"/>
        <end position="327"/>
    </location>
</feature>
<dbReference type="Pfam" id="PF09587">
    <property type="entry name" value="PGA_cap"/>
    <property type="match status" value="1"/>
</dbReference>
<dbReference type="InterPro" id="IPR019079">
    <property type="entry name" value="Capsule_synth_CapA"/>
</dbReference>
<comment type="caution">
    <text evidence="3">The sequence shown here is derived from an EMBL/GenBank/DDBJ whole genome shotgun (WGS) entry which is preliminary data.</text>
</comment>
<dbReference type="EMBL" id="BAAAYV010000025">
    <property type="protein sequence ID" value="GAA3669969.1"/>
    <property type="molecule type" value="Genomic_DNA"/>
</dbReference>
<evidence type="ECO:0000256" key="1">
    <source>
        <dbReference type="ARBA" id="ARBA00005662"/>
    </source>
</evidence>
<dbReference type="Gene3D" id="3.60.21.10">
    <property type="match status" value="1"/>
</dbReference>
<evidence type="ECO:0000313" key="4">
    <source>
        <dbReference type="Proteomes" id="UP001410795"/>
    </source>
</evidence>
<reference evidence="4" key="1">
    <citation type="journal article" date="2019" name="Int. J. Syst. Evol. Microbiol.">
        <title>The Global Catalogue of Microorganisms (GCM) 10K type strain sequencing project: providing services to taxonomists for standard genome sequencing and annotation.</title>
        <authorList>
            <consortium name="The Broad Institute Genomics Platform"/>
            <consortium name="The Broad Institute Genome Sequencing Center for Infectious Disease"/>
            <person name="Wu L."/>
            <person name="Ma J."/>
        </authorList>
    </citation>
    <scope>NUCLEOTIDE SEQUENCE [LARGE SCALE GENOMIC DNA]</scope>
    <source>
        <strain evidence="4">JCM 16546</strain>
    </source>
</reference>
<gene>
    <name evidence="3" type="ORF">GCM10022202_35110</name>
</gene>
<dbReference type="PANTHER" id="PTHR33393">
    <property type="entry name" value="POLYGLUTAMINE SYNTHESIS ACCESSORY PROTEIN RV0574C-RELATED"/>
    <property type="match status" value="1"/>
</dbReference>
<protein>
    <submittedName>
        <fullName evidence="3">CapA family protein</fullName>
    </submittedName>
</protein>
<sequence>MEAISLDVRDIPGEPLRGRFTLAAVGDLIYLRPMARTLAAQQPELVAALRGADVTFGNLETAIIDVDAFAGSPQAESGGTWMHADPRVADDLRELGFDAVALANNHATDWGVEGLRETAARLRRAGIVHAGGGGTMSAARAAGSLDVAQGRVSVIAASATFTPMSPAADPFGRVPGRGGISVLRTGEVGAVHPDDHAVLRRLATAPSYSNAVRDDSVRLMGGEFVADDSVPRGEARIDRVVDEGDASEILTAIRQARQNGNLVLFSLHSHEPDNGDVPAPFAADFARRAVDAGAHVVVGHGPHRLRGIELYRGAPILHSLGNFAMMSNSLDVVTRDTYRLYGADPAHVTVPELLGARNAALFGDRALDESAVVLLGYDDGALADVEILPVDLAGAGGGASHGVPALAGPDESAALLSRLADLSRPFGTELRIDGARARVRLPG</sequence>
<accession>A0ABP7BU49</accession>
<name>A0ABP7BU49_9MICO</name>
<evidence type="ECO:0000313" key="3">
    <source>
        <dbReference type="EMBL" id="GAA3669969.1"/>
    </source>
</evidence>
<organism evidence="3 4">
    <name type="scientific">Microbacterium marinilacus</name>
    <dbReference type="NCBI Taxonomy" id="415209"/>
    <lineage>
        <taxon>Bacteria</taxon>
        <taxon>Bacillati</taxon>
        <taxon>Actinomycetota</taxon>
        <taxon>Actinomycetes</taxon>
        <taxon>Micrococcales</taxon>
        <taxon>Microbacteriaceae</taxon>
        <taxon>Microbacterium</taxon>
    </lineage>
</organism>
<dbReference type="PANTHER" id="PTHR33393:SF13">
    <property type="entry name" value="PGA BIOSYNTHESIS PROTEIN CAPA"/>
    <property type="match status" value="1"/>
</dbReference>
<dbReference type="CDD" id="cd07381">
    <property type="entry name" value="MPP_CapA"/>
    <property type="match status" value="1"/>
</dbReference>
<dbReference type="SUPFAM" id="SSF56300">
    <property type="entry name" value="Metallo-dependent phosphatases"/>
    <property type="match status" value="1"/>
</dbReference>
<dbReference type="SMART" id="SM00854">
    <property type="entry name" value="PGA_cap"/>
    <property type="match status" value="1"/>
</dbReference>